<sequence length="167" mass="16438">MRATTAALALTGCSVALLIGVRAGTGGLPRSALTGADRAAGTHPGVAKGTEKGTPDGTTPAPAPATSTRTTTTPAAATGTFTGAAEDTPYGTVQVEAVVRGGKLTDVTVLQQTHGGRSDQIDAYALPVLRSEALAAGSADIDVVSGATYTSGGYARSLQAALDAARR</sequence>
<accession>A0ABS7QUL3</accession>
<evidence type="ECO:0000259" key="2">
    <source>
        <dbReference type="SMART" id="SM00900"/>
    </source>
</evidence>
<name>A0ABS7QUL3_9ACTN</name>
<dbReference type="Pfam" id="PF04205">
    <property type="entry name" value="FMN_bind"/>
    <property type="match status" value="1"/>
</dbReference>
<dbReference type="Gene3D" id="3.90.1010.20">
    <property type="match status" value="1"/>
</dbReference>
<evidence type="ECO:0000256" key="1">
    <source>
        <dbReference type="SAM" id="MobiDB-lite"/>
    </source>
</evidence>
<dbReference type="Proteomes" id="UP001198565">
    <property type="component" value="Unassembled WGS sequence"/>
</dbReference>
<dbReference type="InterPro" id="IPR007329">
    <property type="entry name" value="FMN-bd"/>
</dbReference>
<gene>
    <name evidence="3" type="ORF">K7472_18820</name>
</gene>
<comment type="caution">
    <text evidence="3">The sequence shown here is derived from an EMBL/GenBank/DDBJ whole genome shotgun (WGS) entry which is preliminary data.</text>
</comment>
<keyword evidence="4" id="KW-1185">Reference proteome</keyword>
<feature type="region of interest" description="Disordered" evidence="1">
    <location>
        <begin position="34"/>
        <end position="86"/>
    </location>
</feature>
<organism evidence="3 4">
    <name type="scientific">Streptantibioticus parmotrematis</name>
    <dbReference type="NCBI Taxonomy" id="2873249"/>
    <lineage>
        <taxon>Bacteria</taxon>
        <taxon>Bacillati</taxon>
        <taxon>Actinomycetota</taxon>
        <taxon>Actinomycetes</taxon>
        <taxon>Kitasatosporales</taxon>
        <taxon>Streptomycetaceae</taxon>
        <taxon>Streptantibioticus</taxon>
    </lineage>
</organism>
<protein>
    <submittedName>
        <fullName evidence="3">FMN-binding protein</fullName>
    </submittedName>
</protein>
<feature type="domain" description="FMN-binding" evidence="2">
    <location>
        <begin position="89"/>
        <end position="165"/>
    </location>
</feature>
<proteinExistence type="predicted"/>
<dbReference type="SMART" id="SM00900">
    <property type="entry name" value="FMN_bind"/>
    <property type="match status" value="1"/>
</dbReference>
<evidence type="ECO:0000313" key="3">
    <source>
        <dbReference type="EMBL" id="MBY8886897.1"/>
    </source>
</evidence>
<dbReference type="EMBL" id="JAINVZ010000012">
    <property type="protein sequence ID" value="MBY8886897.1"/>
    <property type="molecule type" value="Genomic_DNA"/>
</dbReference>
<feature type="compositionally biased region" description="Low complexity" evidence="1">
    <location>
        <begin position="55"/>
        <end position="85"/>
    </location>
</feature>
<dbReference type="RefSeq" id="WP_222979563.1">
    <property type="nucleotide sequence ID" value="NZ_JAINVZ010000012.1"/>
</dbReference>
<reference evidence="3 4" key="1">
    <citation type="submission" date="2021-08" db="EMBL/GenBank/DDBJ databases">
        <title>Streptomyces sp. PTM05 isolated from lichen.</title>
        <authorList>
            <person name="Somphong A."/>
            <person name="Phongsopitanun W."/>
            <person name="Tanasupawat S."/>
        </authorList>
    </citation>
    <scope>NUCLEOTIDE SEQUENCE [LARGE SCALE GENOMIC DNA]</scope>
    <source>
        <strain evidence="3 4">Ptm05</strain>
    </source>
</reference>
<evidence type="ECO:0000313" key="4">
    <source>
        <dbReference type="Proteomes" id="UP001198565"/>
    </source>
</evidence>